<keyword evidence="7" id="KW-0009">Actin-binding</keyword>
<evidence type="ECO:0000256" key="5">
    <source>
        <dbReference type="ARBA" id="ARBA00022737"/>
    </source>
</evidence>
<dbReference type="PROSITE" id="PS51089">
    <property type="entry name" value="HP"/>
    <property type="match status" value="1"/>
</dbReference>
<dbReference type="Gene3D" id="3.40.20.10">
    <property type="entry name" value="Severin"/>
    <property type="match status" value="5"/>
</dbReference>
<evidence type="ECO:0000256" key="3">
    <source>
        <dbReference type="ARBA" id="ARBA00008418"/>
    </source>
</evidence>
<dbReference type="PANTHER" id="PTHR11977">
    <property type="entry name" value="VILLIN"/>
    <property type="match status" value="1"/>
</dbReference>
<feature type="compositionally biased region" description="Acidic residues" evidence="9">
    <location>
        <begin position="105"/>
        <end position="156"/>
    </location>
</feature>
<comment type="subcellular location">
    <subcellularLocation>
        <location evidence="2">Cytoplasm</location>
        <location evidence="2">Cytoskeleton</location>
    </subcellularLocation>
    <subcellularLocation>
        <location evidence="1">Membrane</location>
        <topology evidence="1">Peripheral membrane protein</topology>
    </subcellularLocation>
</comment>
<dbReference type="GO" id="GO:0005737">
    <property type="term" value="C:cytoplasm"/>
    <property type="evidence" value="ECO:0007669"/>
    <property type="project" value="TreeGrafter"/>
</dbReference>
<dbReference type="KEGG" id="lcf:108873430"/>
<dbReference type="SUPFAM" id="SSF47050">
    <property type="entry name" value="VHP, Villin headpiece domain"/>
    <property type="match status" value="1"/>
</dbReference>
<proteinExistence type="inferred from homology"/>
<evidence type="ECO:0000256" key="6">
    <source>
        <dbReference type="ARBA" id="ARBA00023136"/>
    </source>
</evidence>
<dbReference type="Pfam" id="PF00626">
    <property type="entry name" value="Gelsolin"/>
    <property type="match status" value="1"/>
</dbReference>
<organism evidence="11 12">
    <name type="scientific">Lates calcarifer</name>
    <name type="common">Barramundi</name>
    <name type="synonym">Holocentrus calcarifer</name>
    <dbReference type="NCBI Taxonomy" id="8187"/>
    <lineage>
        <taxon>Eukaryota</taxon>
        <taxon>Metazoa</taxon>
        <taxon>Chordata</taxon>
        <taxon>Craniata</taxon>
        <taxon>Vertebrata</taxon>
        <taxon>Euteleostomi</taxon>
        <taxon>Actinopterygii</taxon>
        <taxon>Neopterygii</taxon>
        <taxon>Teleostei</taxon>
        <taxon>Neoteleostei</taxon>
        <taxon>Acanthomorphata</taxon>
        <taxon>Carangaria</taxon>
        <taxon>Carangaria incertae sedis</taxon>
        <taxon>Centropomidae</taxon>
        <taxon>Lates</taxon>
    </lineage>
</organism>
<dbReference type="PANTHER" id="PTHR11977:SF87">
    <property type="entry name" value="SUPERVILLIN ISOFORM X1"/>
    <property type="match status" value="1"/>
</dbReference>
<reference evidence="12" key="1">
    <citation type="submission" date="2025-08" db="UniProtKB">
        <authorList>
            <consortium name="RefSeq"/>
        </authorList>
    </citation>
    <scope>IDENTIFICATION</scope>
    <source>
        <tissue evidence="12">Brain</tissue>
    </source>
</reference>
<dbReference type="Proteomes" id="UP000694890">
    <property type="component" value="Linkage group LG23"/>
</dbReference>
<dbReference type="RefSeq" id="XP_018517111.2">
    <property type="nucleotide sequence ID" value="XM_018661595.2"/>
</dbReference>
<dbReference type="SMART" id="SM00262">
    <property type="entry name" value="GEL"/>
    <property type="match status" value="4"/>
</dbReference>
<dbReference type="CDD" id="cd11289">
    <property type="entry name" value="gelsolin_S2_like"/>
    <property type="match status" value="1"/>
</dbReference>
<evidence type="ECO:0000256" key="8">
    <source>
        <dbReference type="ARBA" id="ARBA00023212"/>
    </source>
</evidence>
<evidence type="ECO:0000256" key="1">
    <source>
        <dbReference type="ARBA" id="ARBA00004170"/>
    </source>
</evidence>
<evidence type="ECO:0000256" key="4">
    <source>
        <dbReference type="ARBA" id="ARBA00022490"/>
    </source>
</evidence>
<feature type="compositionally biased region" description="Basic and acidic residues" evidence="9">
    <location>
        <begin position="10"/>
        <end position="27"/>
    </location>
</feature>
<dbReference type="InterPro" id="IPR036886">
    <property type="entry name" value="Villin_headpiece_dom_sf"/>
</dbReference>
<feature type="domain" description="HP" evidence="10">
    <location>
        <begin position="1246"/>
        <end position="1309"/>
    </location>
</feature>
<feature type="region of interest" description="Disordered" evidence="9">
    <location>
        <begin position="1"/>
        <end position="242"/>
    </location>
</feature>
<dbReference type="Pfam" id="PF02209">
    <property type="entry name" value="VHP"/>
    <property type="match status" value="1"/>
</dbReference>
<keyword evidence="5" id="KW-0677">Repeat</keyword>
<dbReference type="GO" id="GO:0051015">
    <property type="term" value="F:actin filament binding"/>
    <property type="evidence" value="ECO:0007669"/>
    <property type="project" value="InterPro"/>
</dbReference>
<dbReference type="GO" id="GO:0005546">
    <property type="term" value="F:phosphatidylinositol-4,5-bisphosphate binding"/>
    <property type="evidence" value="ECO:0007669"/>
    <property type="project" value="TreeGrafter"/>
</dbReference>
<dbReference type="CDD" id="cd11293">
    <property type="entry name" value="gelsolin_S4_like"/>
    <property type="match status" value="1"/>
</dbReference>
<evidence type="ECO:0000256" key="7">
    <source>
        <dbReference type="ARBA" id="ARBA00023203"/>
    </source>
</evidence>
<evidence type="ECO:0000313" key="11">
    <source>
        <dbReference type="Proteomes" id="UP000694890"/>
    </source>
</evidence>
<dbReference type="InterPro" id="IPR029006">
    <property type="entry name" value="ADF-H/Gelsolin-like_dom_sf"/>
</dbReference>
<dbReference type="GO" id="GO:0008154">
    <property type="term" value="P:actin polymerization or depolymerization"/>
    <property type="evidence" value="ECO:0007669"/>
    <property type="project" value="TreeGrafter"/>
</dbReference>
<dbReference type="GO" id="GO:0051014">
    <property type="term" value="P:actin filament severing"/>
    <property type="evidence" value="ECO:0007669"/>
    <property type="project" value="TreeGrafter"/>
</dbReference>
<dbReference type="InterPro" id="IPR007122">
    <property type="entry name" value="Villin/Gelsolin"/>
</dbReference>
<gene>
    <name evidence="12" type="primary">svild</name>
</gene>
<dbReference type="Gene3D" id="1.10.950.10">
    <property type="entry name" value="Villin headpiece domain"/>
    <property type="match status" value="1"/>
</dbReference>
<accession>A0AAJ7L906</accession>
<dbReference type="SMART" id="SM00153">
    <property type="entry name" value="VHP"/>
    <property type="match status" value="1"/>
</dbReference>
<dbReference type="GeneID" id="108873430"/>
<evidence type="ECO:0000259" key="10">
    <source>
        <dbReference type="PROSITE" id="PS51089"/>
    </source>
</evidence>
<dbReference type="InterPro" id="IPR007123">
    <property type="entry name" value="Gelsolin-like_dom"/>
</dbReference>
<dbReference type="CTD" id="562786"/>
<keyword evidence="4" id="KW-0963">Cytoplasm</keyword>
<evidence type="ECO:0000313" key="12">
    <source>
        <dbReference type="RefSeq" id="XP_018517111.2"/>
    </source>
</evidence>
<comment type="similarity">
    <text evidence="3">Belongs to the villin/gelsolin family.</text>
</comment>
<dbReference type="InterPro" id="IPR003128">
    <property type="entry name" value="Villin_headpiece"/>
</dbReference>
<dbReference type="GO" id="GO:0015629">
    <property type="term" value="C:actin cytoskeleton"/>
    <property type="evidence" value="ECO:0007669"/>
    <property type="project" value="TreeGrafter"/>
</dbReference>
<keyword evidence="8" id="KW-0206">Cytoskeleton</keyword>
<dbReference type="SUPFAM" id="SSF55753">
    <property type="entry name" value="Actin depolymerizing proteins"/>
    <property type="match status" value="5"/>
</dbReference>
<dbReference type="GO" id="GO:0051016">
    <property type="term" value="P:barbed-end actin filament capping"/>
    <property type="evidence" value="ECO:0007669"/>
    <property type="project" value="TreeGrafter"/>
</dbReference>
<sequence length="1309" mass="146351">MEEKEATDEPSWKEQRECAAFVEEKKPSSLLSDSNNKDDSPPPSPPCQPASLQRQDSGPRGIKGILKKSRSTSVESDHSEGSMPESTLPPPPARQSSVTLSHPESEEETEEADEEEQQHQEEEDEEEEEAAAEEEEEEAAYEENDREDESLTDDITDGGSFSIDRQQREGGSSSDGSSRASFEEMWSPSPDESLDKTSSVSEDVEELESSLDGSVGSSIKQRLAEFTSGGDEKVRLKRPKTSDLIQKPLADRFSQLHEAENAWRKKKSNVDVEPKMSLVERMKILKEKEEQWKSKGKGAANDSIQFTVAGRMAKRGLVSDTGKEESPLISLKKSNATPVKPHEEISSRTDVKVEGDKRLDKLESFLDKLHNKGVSKSKTSTIEVTAETEKEVMTLDDEETFGNFYKSISPSTLQDSTVVVTEEDLGQIQANTPKLTSAVAEHKRAVRPARRNQGSRNPLRALAARNDLRQVYTEQRLNVATVETKRIQVERMAKHSNLADVALAGLASKENFRKVSLRSVKSTDVVTNNSALPFNKLMLIRIKGRRHVQVRLVEPTARSLNSGDCFLLITPKHCFMWSGEFANVIEKAKASEMASFVQAKRDLGCKAPQVTVLEEGINTESRWAREFWSLLGGKTKYRGAGEPEEDELYESGVLDSNGVYRLQGDKLVPHDEAWASIPSVSLLNSKEVLVFDFGSEVYVWHGKDVPLGDRKVAVKLGKQLYSGSYDYSNCRVNPLDASCLNKDVPLQGEGRPSWALFGRLSEHNETSLFREKFLDWAERKKEELAQAEEIKSPVHSTVRSPLDLDLQPCDARALLDNEPEPVKTVLEGVDVQRGHGLVRTGGREAGELATVAVDTWHIKEHSEEELPKESLGQLHEGDAYIIRWKYSVTTLVGKRQKPGELSAGAPGRERTACFFWQGRHSSISEKGTSALMTVELGSHRGSQVLVTQGKELPCFLQLFQGGLIIHKGSREDSANNTGGWRLFCVRGEEDVEASLVEVVCQHASLRSRASLVLLNAQKAQLYLWHGCKAHAGARQVAKKAADKLTQRRPSELGLSSTSSVKVEEVEEGAEPSEFVKALGPLDKKAYDCMLQDPGKYNYTPRLFRLSASSGVFEGEEQLYPARVPEGVMAMPFLQENLYSTQQPALFLLDNRMEVYLWQGWQPEDTQCTGSAKMRWDNERKCAMETVLQYCKEKNPRRPPLAYLVLAGCEPLTFTNIFPYWEKDTNITSKIESSKNKVILVKEALSKLSKQQYSIEELTSKPLPEGVDPLRLEDYLSDEDFKTLLEMSRVEFNALPNWKQKNLKKSKGLF</sequence>
<name>A0AAJ7L906_LATCA</name>
<dbReference type="GO" id="GO:0016020">
    <property type="term" value="C:membrane"/>
    <property type="evidence" value="ECO:0007669"/>
    <property type="project" value="UniProtKB-SubCell"/>
</dbReference>
<protein>
    <submittedName>
        <fullName evidence="12">LOW QUALITY PROTEIN: supervillin</fullName>
    </submittedName>
</protein>
<dbReference type="FunFam" id="1.10.950.10:FF:000003">
    <property type="entry name" value="supervillin isoform X2"/>
    <property type="match status" value="1"/>
</dbReference>
<feature type="region of interest" description="Disordered" evidence="9">
    <location>
        <begin position="435"/>
        <end position="454"/>
    </location>
</feature>
<evidence type="ECO:0000256" key="2">
    <source>
        <dbReference type="ARBA" id="ARBA00004245"/>
    </source>
</evidence>
<evidence type="ECO:0000256" key="9">
    <source>
        <dbReference type="SAM" id="MobiDB-lite"/>
    </source>
</evidence>
<keyword evidence="6" id="KW-0472">Membrane</keyword>